<sequence length="123" mass="13754">MKRRFTAPLFGAAIALLSVAATTQTATAATATKIIFPKGSYCASYSGDFSKTKTYSLYLLKNQDFEVKAANMEDGIHIRDARGVLRGQWIDDNTYRIHTRTKGLHYVTVRSPYGDQQVEFCAY</sequence>
<accession>A0A6P1KFR2</accession>
<name>A0A6P1KFR2_FAUOS</name>
<dbReference type="AlphaFoldDB" id="A0A6P1KFR2"/>
<evidence type="ECO:0000256" key="1">
    <source>
        <dbReference type="SAM" id="SignalP"/>
    </source>
</evidence>
<evidence type="ECO:0000313" key="2">
    <source>
        <dbReference type="EMBL" id="QHG08677.1"/>
    </source>
</evidence>
<dbReference type="EMBL" id="CP047226">
    <property type="protein sequence ID" value="QHG08677.1"/>
    <property type="molecule type" value="Genomic_DNA"/>
</dbReference>
<reference evidence="2" key="1">
    <citation type="journal article" date="2020" name="Microbiol. Resour. Announc.">
        <title>Complete Genome Sequence of Moraxella osloensis Strain YV1, Isolated from an Australian Wastewater Treatment Plant.</title>
        <authorList>
            <person name="Batinovic S."/>
            <person name="Rice D.T.F."/>
            <person name="Seviour R.J."/>
            <person name="Petrovski S."/>
        </authorList>
    </citation>
    <scope>NUCLEOTIDE SEQUENCE</scope>
    <source>
        <strain evidence="2">YV1</strain>
    </source>
</reference>
<proteinExistence type="predicted"/>
<protein>
    <submittedName>
        <fullName evidence="2">Uncharacterized protein</fullName>
    </submittedName>
</protein>
<organism evidence="2">
    <name type="scientific">Faucicola osloensis</name>
    <name type="common">Moraxella osloensis</name>
    <dbReference type="NCBI Taxonomy" id="34062"/>
    <lineage>
        <taxon>Bacteria</taxon>
        <taxon>Pseudomonadati</taxon>
        <taxon>Pseudomonadota</taxon>
        <taxon>Gammaproteobacteria</taxon>
        <taxon>Moraxellales</taxon>
        <taxon>Moraxellaceae</taxon>
        <taxon>Faucicola</taxon>
    </lineage>
</organism>
<gene>
    <name evidence="2" type="ORF">GSF12_01395</name>
</gene>
<feature type="chain" id="PRO_5027097169" evidence="1">
    <location>
        <begin position="29"/>
        <end position="123"/>
    </location>
</feature>
<keyword evidence="1" id="KW-0732">Signal</keyword>
<feature type="signal peptide" evidence="1">
    <location>
        <begin position="1"/>
        <end position="28"/>
    </location>
</feature>